<protein>
    <submittedName>
        <fullName evidence="1">Zinc transporter ZupT</fullName>
    </submittedName>
</protein>
<evidence type="ECO:0000313" key="1">
    <source>
        <dbReference type="EMBL" id="THG50612.1"/>
    </source>
</evidence>
<reference evidence="1" key="1">
    <citation type="submission" date="2019-04" db="EMBL/GenBank/DDBJ databases">
        <title>Microbes associate with the intestines of laboratory mice.</title>
        <authorList>
            <person name="Navarre W."/>
            <person name="Wong E."/>
            <person name="Huang K.C."/>
            <person name="Tropini C."/>
            <person name="Ng K."/>
            <person name="Yu B."/>
        </authorList>
    </citation>
    <scope>NUCLEOTIDE SEQUENCE</scope>
    <source>
        <strain evidence="1">NM86_A22</strain>
    </source>
</reference>
<accession>A0AC61S5B0</accession>
<keyword evidence="2" id="KW-1185">Reference proteome</keyword>
<organism evidence="1 2">
    <name type="scientific">Muribaculum caecicola</name>
    <dbReference type="NCBI Taxonomy" id="3038144"/>
    <lineage>
        <taxon>Bacteria</taxon>
        <taxon>Pseudomonadati</taxon>
        <taxon>Bacteroidota</taxon>
        <taxon>Bacteroidia</taxon>
        <taxon>Bacteroidales</taxon>
        <taxon>Muribaculaceae</taxon>
        <taxon>Muribaculum</taxon>
    </lineage>
</organism>
<dbReference type="Proteomes" id="UP000305401">
    <property type="component" value="Unassembled WGS sequence"/>
</dbReference>
<gene>
    <name evidence="1" type="primary">zupT</name>
    <name evidence="1" type="ORF">E5990_06525</name>
</gene>
<dbReference type="EMBL" id="SSTG01000070">
    <property type="protein sequence ID" value="THG50612.1"/>
    <property type="molecule type" value="Genomic_DNA"/>
</dbReference>
<evidence type="ECO:0000313" key="2">
    <source>
        <dbReference type="Proteomes" id="UP000305401"/>
    </source>
</evidence>
<proteinExistence type="predicted"/>
<sequence>MTAVFLDSTVVTALSLTLLTAIATGIGSLLAFLPGTGGRRFVSAALGLSSGVMVYVSLVDILPESIEKCAHLHTPAIWAIAAFFLGMALMALLDIALPGHSMHAHYDSGRAMTGGKPADPGLRDRLRRTGIVLAATIAVHNFPEGMATFVSALESLEVAVPLTVAICIHNIPMGMAMSTPLYYGTCSRRKAFLWSMCSGMAAVAGAVFALLFLLPWWTPQVEALCMAAVAGVMLYIVFDELLPEAEAYGRHGFVMGGLVAGLAVMSLCLTLIGHGH</sequence>
<comment type="caution">
    <text evidence="1">The sequence shown here is derived from an EMBL/GenBank/DDBJ whole genome shotgun (WGS) entry which is preliminary data.</text>
</comment>
<name>A0AC61S5B0_9BACT</name>